<evidence type="ECO:0000256" key="1">
    <source>
        <dbReference type="SAM" id="MobiDB-lite"/>
    </source>
</evidence>
<feature type="region of interest" description="Disordered" evidence="1">
    <location>
        <begin position="470"/>
        <end position="517"/>
    </location>
</feature>
<accession>J3A450</accession>
<dbReference type="InterPro" id="IPR038763">
    <property type="entry name" value="DHH_sf"/>
</dbReference>
<dbReference type="InterPro" id="IPR001667">
    <property type="entry name" value="DDH_dom"/>
</dbReference>
<feature type="domain" description="DHHA1" evidence="4">
    <location>
        <begin position="357"/>
        <end position="458"/>
    </location>
</feature>
<dbReference type="GO" id="GO:0003676">
    <property type="term" value="F:nucleic acid binding"/>
    <property type="evidence" value="ECO:0007669"/>
    <property type="project" value="InterPro"/>
</dbReference>
<dbReference type="SUPFAM" id="SSF51735">
    <property type="entry name" value="NAD(P)-binding Rossmann-fold domains"/>
    <property type="match status" value="1"/>
</dbReference>
<dbReference type="InterPro" id="IPR003148">
    <property type="entry name" value="RCK_N"/>
</dbReference>
<feature type="domain" description="RCK N-terminal" evidence="3">
    <location>
        <begin position="7"/>
        <end position="97"/>
    </location>
</feature>
<dbReference type="Pfam" id="PF02272">
    <property type="entry name" value="DHHA1"/>
    <property type="match status" value="1"/>
</dbReference>
<dbReference type="Pfam" id="PF02254">
    <property type="entry name" value="TrkA_N"/>
    <property type="match status" value="1"/>
</dbReference>
<comment type="caution">
    <text evidence="5">The sequence shown here is derived from an EMBL/GenBank/DDBJ whole genome shotgun (WGS) entry which is preliminary data.</text>
</comment>
<dbReference type="InterPro" id="IPR051319">
    <property type="entry name" value="Oligoribo/pAp-PDE_c-di-AMP_PDE"/>
</dbReference>
<dbReference type="GO" id="GO:0006813">
    <property type="term" value="P:potassium ion transport"/>
    <property type="evidence" value="ECO:0007669"/>
    <property type="project" value="InterPro"/>
</dbReference>
<dbReference type="PATRIC" id="fig|1210908.3.peg.740"/>
<name>J3A450_9EURY</name>
<dbReference type="PANTHER" id="PTHR47618">
    <property type="entry name" value="BIFUNCTIONAL OLIGORIBONUCLEASE AND PAP PHOSPHATASE NRNA"/>
    <property type="match status" value="1"/>
</dbReference>
<feature type="domain" description="DDH" evidence="2">
    <location>
        <begin position="154"/>
        <end position="296"/>
    </location>
</feature>
<dbReference type="Pfam" id="PF01368">
    <property type="entry name" value="DHH"/>
    <property type="match status" value="1"/>
</dbReference>
<dbReference type="Proteomes" id="UP000007813">
    <property type="component" value="Unassembled WGS sequence"/>
</dbReference>
<dbReference type="SUPFAM" id="SSF64182">
    <property type="entry name" value="DHH phosphoesterases"/>
    <property type="match status" value="1"/>
</dbReference>
<protein>
    <submittedName>
        <fullName evidence="5">Exopolyphosphatase-like protein</fullName>
    </submittedName>
</protein>
<dbReference type="Gene3D" id="3.90.1640.10">
    <property type="entry name" value="inorganic pyrophosphatase (n-terminal core)"/>
    <property type="match status" value="1"/>
</dbReference>
<dbReference type="InterPro" id="IPR036291">
    <property type="entry name" value="NAD(P)-bd_dom_sf"/>
</dbReference>
<dbReference type="PANTHER" id="PTHR47618:SF1">
    <property type="entry name" value="BIFUNCTIONAL OLIGORIBONUCLEASE AND PAP PHOSPHATASE NRNA"/>
    <property type="match status" value="1"/>
</dbReference>
<dbReference type="AlphaFoldDB" id="J3A450"/>
<dbReference type="eggNOG" id="arCOG01566">
    <property type="taxonomic scope" value="Archaea"/>
</dbReference>
<evidence type="ECO:0000259" key="3">
    <source>
        <dbReference type="Pfam" id="PF02254"/>
    </source>
</evidence>
<feature type="compositionally biased region" description="Acidic residues" evidence="1">
    <location>
        <begin position="507"/>
        <end position="517"/>
    </location>
</feature>
<evidence type="ECO:0000259" key="2">
    <source>
        <dbReference type="Pfam" id="PF01368"/>
    </source>
</evidence>
<dbReference type="EMBL" id="ALJD01000003">
    <property type="protein sequence ID" value="EJN60178.1"/>
    <property type="molecule type" value="Genomic_DNA"/>
</dbReference>
<dbReference type="InterPro" id="IPR003156">
    <property type="entry name" value="DHHA1_dom"/>
</dbReference>
<proteinExistence type="predicted"/>
<dbReference type="Gene3D" id="3.40.50.720">
    <property type="entry name" value="NAD(P)-binding Rossmann-like Domain"/>
    <property type="match status" value="1"/>
</dbReference>
<organism evidence="5 6">
    <name type="scientific">Halogranum salarium B-1</name>
    <dbReference type="NCBI Taxonomy" id="1210908"/>
    <lineage>
        <taxon>Archaea</taxon>
        <taxon>Methanobacteriati</taxon>
        <taxon>Methanobacteriota</taxon>
        <taxon>Stenosarchaea group</taxon>
        <taxon>Halobacteria</taxon>
        <taxon>Halobacteriales</taxon>
        <taxon>Haloferacaceae</taxon>
    </lineage>
</organism>
<sequence length="517" mass="55482">MGMVSRLVLGCGSLGHDIVEEAITWPGRLHVITDEQSRVTALRDESVRATVADPTDPDSYPERTDVVIVADDDPERNRAAATAARAQFPDALLVASTGFGADDETKAAIEAVADRLIDPEQRVVDRILDVSAGDDARRMWKLLAILRNLDGPLAVVTHDNPDPDAIASALALARVAESVGVEADACYFGEISHQENRALVNLLDIRMKNLQSAADLESYGGVALVDHSRPGVNDGLPEDTDIDIVVDHHPPRAPVEARFVDLRSDVGATSTLLAKYLEFFGITPERTIATALLYGIRVDTKDFTREVSGTDFEAAAFLLNFVDAAVLERVETPSMNAEVFETIARAIRNRELQGDALATSVGEIRDRDALAQAADRLLNMEGVTTTLVYGFMNGTVYASGRARGADLDLGETLRDAFDQIGSAGGHADMAGAQIPLGILSDVGADSKESLADVVHEIISGRFFETLRDAPSAPDRDIGPGLTFEYPTPAHDHAEESVDLGDGGQKDEESDTSDVIEE</sequence>
<gene>
    <name evidence="5" type="ORF">HSB1_07810</name>
</gene>
<reference evidence="5 6" key="1">
    <citation type="journal article" date="2012" name="J. Bacteriol.">
        <title>Draft Genome Sequence of the Extremely Halophilic Archaeon Halogranum salarium B-1T.</title>
        <authorList>
            <person name="Kim K.K."/>
            <person name="Lee K.C."/>
            <person name="Lee J.S."/>
        </authorList>
    </citation>
    <scope>NUCLEOTIDE SEQUENCE [LARGE SCALE GENOMIC DNA]</scope>
    <source>
        <strain evidence="5 6">B-1</strain>
    </source>
</reference>
<evidence type="ECO:0000313" key="5">
    <source>
        <dbReference type="EMBL" id="EJN60178.1"/>
    </source>
</evidence>
<evidence type="ECO:0000259" key="4">
    <source>
        <dbReference type="Pfam" id="PF02272"/>
    </source>
</evidence>
<evidence type="ECO:0000313" key="6">
    <source>
        <dbReference type="Proteomes" id="UP000007813"/>
    </source>
</evidence>